<evidence type="ECO:0000256" key="1">
    <source>
        <dbReference type="ARBA" id="ARBA00022676"/>
    </source>
</evidence>
<dbReference type="PANTHER" id="PTHR22916">
    <property type="entry name" value="GLYCOSYLTRANSFERASE"/>
    <property type="match status" value="1"/>
</dbReference>
<gene>
    <name evidence="4" type="ORF">SAMN04489760_1023</name>
</gene>
<dbReference type="PANTHER" id="PTHR22916:SF51">
    <property type="entry name" value="GLYCOSYLTRANSFERASE EPSH-RELATED"/>
    <property type="match status" value="1"/>
</dbReference>
<dbReference type="AlphaFoldDB" id="A0A1H7UNJ2"/>
<dbReference type="GO" id="GO:0016758">
    <property type="term" value="F:hexosyltransferase activity"/>
    <property type="evidence" value="ECO:0007669"/>
    <property type="project" value="UniProtKB-ARBA"/>
</dbReference>
<organism evidence="4 5">
    <name type="scientific">Syntrophus gentianae</name>
    <dbReference type="NCBI Taxonomy" id="43775"/>
    <lineage>
        <taxon>Bacteria</taxon>
        <taxon>Pseudomonadati</taxon>
        <taxon>Thermodesulfobacteriota</taxon>
        <taxon>Syntrophia</taxon>
        <taxon>Syntrophales</taxon>
        <taxon>Syntrophaceae</taxon>
        <taxon>Syntrophus</taxon>
    </lineage>
</organism>
<dbReference type="Pfam" id="PF00535">
    <property type="entry name" value="Glycos_transf_2"/>
    <property type="match status" value="1"/>
</dbReference>
<dbReference type="OrthoDB" id="9786172at2"/>
<dbReference type="CDD" id="cd00761">
    <property type="entry name" value="Glyco_tranf_GTA_type"/>
    <property type="match status" value="1"/>
</dbReference>
<sequence>MSVGLSIIVPVYKVEPYLGKCIESILNQTYGDFELILVDDGSPDRCGVICDEYAGKDRRIKVIHKENGGLSSARNQGLDIAKGQYIGFIDSDDYINEDMYSILLSNAKKHDADISQCGYIIIDDQQMEIAKTSNQVSVLTNIDALNNLYNELYVPTVITVNKIYRKVLFEDIRFPERKIHEDEFTTYKLLYKANKIVKTDIKLYYYYQSNNSIMRKEFNLKRLDALEAFQQRRIFFKNNNLPELYHKACNSYRLRLISYYFKVRNEISNNNHILHSIKRYFNSLFIEMIKENGLSYKILKQYLFFYLSPTFYLGVTKIRIKLRG</sequence>
<dbReference type="InterPro" id="IPR001173">
    <property type="entry name" value="Glyco_trans_2-like"/>
</dbReference>
<keyword evidence="2 4" id="KW-0808">Transferase</keyword>
<dbReference type="SUPFAM" id="SSF53448">
    <property type="entry name" value="Nucleotide-diphospho-sugar transferases"/>
    <property type="match status" value="1"/>
</dbReference>
<dbReference type="EMBL" id="FOBS01000002">
    <property type="protein sequence ID" value="SEL98580.1"/>
    <property type="molecule type" value="Genomic_DNA"/>
</dbReference>
<name>A0A1H7UNJ2_9BACT</name>
<keyword evidence="5" id="KW-1185">Reference proteome</keyword>
<feature type="domain" description="Glycosyltransferase 2-like" evidence="3">
    <location>
        <begin position="6"/>
        <end position="172"/>
    </location>
</feature>
<proteinExistence type="predicted"/>
<accession>A0A1H7UNJ2</accession>
<protein>
    <submittedName>
        <fullName evidence="4">Glycosyltransferase involved in cell wall bisynthesis</fullName>
    </submittedName>
</protein>
<dbReference type="STRING" id="43775.SAMN04489760_1023"/>
<dbReference type="InterPro" id="IPR029044">
    <property type="entry name" value="Nucleotide-diphossugar_trans"/>
</dbReference>
<evidence type="ECO:0000313" key="4">
    <source>
        <dbReference type="EMBL" id="SEL98580.1"/>
    </source>
</evidence>
<evidence type="ECO:0000259" key="3">
    <source>
        <dbReference type="Pfam" id="PF00535"/>
    </source>
</evidence>
<dbReference type="RefSeq" id="WP_093881938.1">
    <property type="nucleotide sequence ID" value="NZ_FOBS01000002.1"/>
</dbReference>
<evidence type="ECO:0000313" key="5">
    <source>
        <dbReference type="Proteomes" id="UP000198744"/>
    </source>
</evidence>
<evidence type="ECO:0000256" key="2">
    <source>
        <dbReference type="ARBA" id="ARBA00022679"/>
    </source>
</evidence>
<dbReference type="Proteomes" id="UP000198744">
    <property type="component" value="Unassembled WGS sequence"/>
</dbReference>
<keyword evidence="1" id="KW-0328">Glycosyltransferase</keyword>
<reference evidence="4 5" key="1">
    <citation type="submission" date="2016-10" db="EMBL/GenBank/DDBJ databases">
        <authorList>
            <person name="de Groot N.N."/>
        </authorList>
    </citation>
    <scope>NUCLEOTIDE SEQUENCE [LARGE SCALE GENOMIC DNA]</scope>
    <source>
        <strain evidence="4 5">DSM 8423</strain>
    </source>
</reference>
<dbReference type="Gene3D" id="3.90.550.10">
    <property type="entry name" value="Spore Coat Polysaccharide Biosynthesis Protein SpsA, Chain A"/>
    <property type="match status" value="1"/>
</dbReference>